<accession>A0A0C3DLT3</accession>
<keyword evidence="2" id="KW-1185">Reference proteome</keyword>
<dbReference type="Proteomes" id="UP000031977">
    <property type="component" value="Unassembled WGS sequence"/>
</dbReference>
<evidence type="ECO:0000313" key="1">
    <source>
        <dbReference type="EMBL" id="KIN12489.1"/>
    </source>
</evidence>
<sequence>MILGSLLLVDLKVECRKAVLIIGNGICGYNLTKDGLMEFELDDCPESRLEIIADSLDEGFEEQVLRCLRIGKFTVN</sequence>
<dbReference type="AlphaFoldDB" id="A0A0C3DLT3"/>
<dbReference type="STRING" id="50718.SU60_01565"/>
<dbReference type="EMBL" id="JXOK01000004">
    <property type="protein sequence ID" value="KIN12489.1"/>
    <property type="molecule type" value="Genomic_DNA"/>
</dbReference>
<name>A0A0C3DLT3_9VIBR</name>
<comment type="caution">
    <text evidence="1">The sequence shown here is derived from an EMBL/GenBank/DDBJ whole genome shotgun (WGS) entry which is preliminary data.</text>
</comment>
<gene>
    <name evidence="1" type="ORF">SU60_01565</name>
</gene>
<organism evidence="1 2">
    <name type="scientific">Vibrio mytili</name>
    <dbReference type="NCBI Taxonomy" id="50718"/>
    <lineage>
        <taxon>Bacteria</taxon>
        <taxon>Pseudomonadati</taxon>
        <taxon>Pseudomonadota</taxon>
        <taxon>Gammaproteobacteria</taxon>
        <taxon>Vibrionales</taxon>
        <taxon>Vibrionaceae</taxon>
        <taxon>Vibrio</taxon>
    </lineage>
</organism>
<proteinExistence type="predicted"/>
<reference evidence="1 2" key="1">
    <citation type="submission" date="2015-01" db="EMBL/GenBank/DDBJ databases">
        <title>Draft genome of Vibrio mytili type strain CAIM 528.</title>
        <authorList>
            <person name="Gonzalez-Castillo A."/>
            <person name="Gomez-Gil B."/>
            <person name="Enciso-Ibarra J."/>
        </authorList>
    </citation>
    <scope>NUCLEOTIDE SEQUENCE [LARGE SCALE GENOMIC DNA]</scope>
    <source>
        <strain evidence="1 2">CAIM 528</strain>
    </source>
</reference>
<protein>
    <submittedName>
        <fullName evidence="1">Uncharacterized protein</fullName>
    </submittedName>
</protein>
<evidence type="ECO:0000313" key="2">
    <source>
        <dbReference type="Proteomes" id="UP000031977"/>
    </source>
</evidence>